<name>A0ABV6SWY3_9GAMM</name>
<evidence type="ECO:0000313" key="1">
    <source>
        <dbReference type="EMBL" id="MFC0717951.1"/>
    </source>
</evidence>
<protein>
    <recommendedName>
        <fullName evidence="3">Hemin transport protein</fullName>
    </recommendedName>
</protein>
<organism evidence="1 2">
    <name type="scientific">Luteimonas padinae</name>
    <dbReference type="NCBI Taxonomy" id="1714359"/>
    <lineage>
        <taxon>Bacteria</taxon>
        <taxon>Pseudomonadati</taxon>
        <taxon>Pseudomonadota</taxon>
        <taxon>Gammaproteobacteria</taxon>
        <taxon>Lysobacterales</taxon>
        <taxon>Lysobacteraceae</taxon>
        <taxon>Luteimonas</taxon>
    </lineage>
</organism>
<dbReference type="Proteomes" id="UP001589898">
    <property type="component" value="Unassembled WGS sequence"/>
</dbReference>
<dbReference type="EMBL" id="JBHLTF010000030">
    <property type="protein sequence ID" value="MFC0717951.1"/>
    <property type="molecule type" value="Genomic_DNA"/>
</dbReference>
<comment type="caution">
    <text evidence="1">The sequence shown here is derived from an EMBL/GenBank/DDBJ whole genome shotgun (WGS) entry which is preliminary data.</text>
</comment>
<evidence type="ECO:0000313" key="2">
    <source>
        <dbReference type="Proteomes" id="UP001589898"/>
    </source>
</evidence>
<gene>
    <name evidence="1" type="ORF">ACFFFU_09340</name>
</gene>
<keyword evidence="2" id="KW-1185">Reference proteome</keyword>
<evidence type="ECO:0008006" key="3">
    <source>
        <dbReference type="Google" id="ProtNLM"/>
    </source>
</evidence>
<accession>A0ABV6SWY3</accession>
<dbReference type="RefSeq" id="WP_189497207.1">
    <property type="nucleotide sequence ID" value="NZ_BMZT01000006.1"/>
</dbReference>
<reference evidence="1 2" key="1">
    <citation type="submission" date="2024-09" db="EMBL/GenBank/DDBJ databases">
        <authorList>
            <person name="Sun Q."/>
            <person name="Mori K."/>
        </authorList>
    </citation>
    <scope>NUCLEOTIDE SEQUENCE [LARGE SCALE GENOMIC DNA]</scope>
    <source>
        <strain evidence="1 2">KCTC 52403</strain>
    </source>
</reference>
<sequence length="148" mass="16057">MALPLPSGLSALDAVLCLYRAQQGCELAGWSQAVHACTCSGPDSEGLREQVVFFDRDGRCCCWRLCLLPDTDFLAWEEMSARLPAATLAPRSGGIGERLDADAISISVSKGDRRLRDQRQRPATVHRLPARAANNVIPLFRPIPGAQA</sequence>
<dbReference type="SUPFAM" id="SSF144064">
    <property type="entry name" value="Heme iron utilization protein-like"/>
    <property type="match status" value="1"/>
</dbReference>
<proteinExistence type="predicted"/>